<feature type="region of interest" description="Disordered" evidence="1">
    <location>
        <begin position="13"/>
        <end position="32"/>
    </location>
</feature>
<name>A0A934U5B1_9NOCA</name>
<evidence type="ECO:0000313" key="2">
    <source>
        <dbReference type="EMBL" id="MBJ8341355.1"/>
    </source>
</evidence>
<dbReference type="AlphaFoldDB" id="A0A934U5B1"/>
<keyword evidence="3" id="KW-1185">Reference proteome</keyword>
<dbReference type="EMBL" id="JAEMNV010000007">
    <property type="protein sequence ID" value="MBJ8341355.1"/>
    <property type="molecule type" value="Genomic_DNA"/>
</dbReference>
<proteinExistence type="predicted"/>
<reference evidence="2" key="1">
    <citation type="submission" date="2020-12" db="EMBL/GenBank/DDBJ databases">
        <title>Antrihabitans popcorni sp. nov. and Antrihabitans auranticaus sp. nov., isolated from a larva cave.</title>
        <authorList>
            <person name="Lee S.D."/>
            <person name="Kim I.S."/>
        </authorList>
    </citation>
    <scope>NUCLEOTIDE SEQUENCE</scope>
    <source>
        <strain evidence="2">YC3-6</strain>
    </source>
</reference>
<sequence>MCVDLPIAQFVGGDTEDSATGAGRNPDSRRADIGREFSETWCSVRTRDHQLTIGKPGQIQAAVRHNTLSVGLGR</sequence>
<comment type="caution">
    <text evidence="2">The sequence shown here is derived from an EMBL/GenBank/DDBJ whole genome shotgun (WGS) entry which is preliminary data.</text>
</comment>
<organism evidence="2 3">
    <name type="scientific">Antrihabitans stalagmiti</name>
    <dbReference type="NCBI Taxonomy" id="2799499"/>
    <lineage>
        <taxon>Bacteria</taxon>
        <taxon>Bacillati</taxon>
        <taxon>Actinomycetota</taxon>
        <taxon>Actinomycetes</taxon>
        <taxon>Mycobacteriales</taxon>
        <taxon>Nocardiaceae</taxon>
        <taxon>Antrihabitans</taxon>
    </lineage>
</organism>
<protein>
    <submittedName>
        <fullName evidence="2">Uncharacterized protein</fullName>
    </submittedName>
</protein>
<evidence type="ECO:0000256" key="1">
    <source>
        <dbReference type="SAM" id="MobiDB-lite"/>
    </source>
</evidence>
<dbReference type="Proteomes" id="UP000655868">
    <property type="component" value="Unassembled WGS sequence"/>
</dbReference>
<gene>
    <name evidence="2" type="ORF">JGU71_20935</name>
</gene>
<evidence type="ECO:0000313" key="3">
    <source>
        <dbReference type="Proteomes" id="UP000655868"/>
    </source>
</evidence>
<accession>A0A934U5B1</accession>